<dbReference type="Proteomes" id="UP000254889">
    <property type="component" value="Chromosome"/>
</dbReference>
<dbReference type="Pfam" id="PF03466">
    <property type="entry name" value="LysR_substrate"/>
    <property type="match status" value="1"/>
</dbReference>
<dbReference type="GO" id="GO:0005829">
    <property type="term" value="C:cytosol"/>
    <property type="evidence" value="ECO:0007669"/>
    <property type="project" value="TreeGrafter"/>
</dbReference>
<comment type="similarity">
    <text evidence="1">Belongs to the LysR transcriptional regulatory family.</text>
</comment>
<reference evidence="6 7" key="1">
    <citation type="submission" date="2018-07" db="EMBL/GenBank/DDBJ databases">
        <authorList>
            <person name="Quirk P.G."/>
            <person name="Krulwich T.A."/>
        </authorList>
    </citation>
    <scope>NUCLEOTIDE SEQUENCE [LARGE SCALE GENOMIC DNA]</scope>
    <source>
        <strain evidence="6 7">CC-BB4</strain>
    </source>
</reference>
<dbReference type="Pfam" id="PF00126">
    <property type="entry name" value="HTH_1"/>
    <property type="match status" value="1"/>
</dbReference>
<keyword evidence="4" id="KW-0804">Transcription</keyword>
<dbReference type="RefSeq" id="WP_115693347.1">
    <property type="nucleotide sequence ID" value="NZ_CP031417.1"/>
</dbReference>
<dbReference type="AlphaFoldDB" id="A0A346A1C1"/>
<keyword evidence="2" id="KW-0805">Transcription regulation</keyword>
<dbReference type="GO" id="GO:0003677">
    <property type="term" value="F:DNA binding"/>
    <property type="evidence" value="ECO:0007669"/>
    <property type="project" value="UniProtKB-KW"/>
</dbReference>
<gene>
    <name evidence="6" type="ORF">DW352_22060</name>
</gene>
<dbReference type="SUPFAM" id="SSF53850">
    <property type="entry name" value="Periplasmic binding protein-like II"/>
    <property type="match status" value="1"/>
</dbReference>
<dbReference type="InterPro" id="IPR036388">
    <property type="entry name" value="WH-like_DNA-bd_sf"/>
</dbReference>
<evidence type="ECO:0000256" key="1">
    <source>
        <dbReference type="ARBA" id="ARBA00009437"/>
    </source>
</evidence>
<evidence type="ECO:0000259" key="5">
    <source>
        <dbReference type="PROSITE" id="PS50931"/>
    </source>
</evidence>
<proteinExistence type="inferred from homology"/>
<dbReference type="InterPro" id="IPR036390">
    <property type="entry name" value="WH_DNA-bd_sf"/>
</dbReference>
<dbReference type="InterPro" id="IPR000847">
    <property type="entry name" value="LysR_HTH_N"/>
</dbReference>
<evidence type="ECO:0000313" key="6">
    <source>
        <dbReference type="EMBL" id="AXK82968.1"/>
    </source>
</evidence>
<dbReference type="PROSITE" id="PS50931">
    <property type="entry name" value="HTH_LYSR"/>
    <property type="match status" value="1"/>
</dbReference>
<keyword evidence="7" id="KW-1185">Reference proteome</keyword>
<dbReference type="SUPFAM" id="SSF46785">
    <property type="entry name" value="Winged helix' DNA-binding domain"/>
    <property type="match status" value="1"/>
</dbReference>
<dbReference type="PANTHER" id="PTHR30419">
    <property type="entry name" value="HTH-TYPE TRANSCRIPTIONAL REGULATOR YBHD"/>
    <property type="match status" value="1"/>
</dbReference>
<protein>
    <submittedName>
        <fullName evidence="6">LysR family transcriptional regulator</fullName>
    </submittedName>
</protein>
<organism evidence="6 7">
    <name type="scientific">Pseudolabrys taiwanensis</name>
    <dbReference type="NCBI Taxonomy" id="331696"/>
    <lineage>
        <taxon>Bacteria</taxon>
        <taxon>Pseudomonadati</taxon>
        <taxon>Pseudomonadota</taxon>
        <taxon>Alphaproteobacteria</taxon>
        <taxon>Hyphomicrobiales</taxon>
        <taxon>Xanthobacteraceae</taxon>
        <taxon>Pseudolabrys</taxon>
    </lineage>
</organism>
<dbReference type="EMBL" id="CP031417">
    <property type="protein sequence ID" value="AXK82968.1"/>
    <property type="molecule type" value="Genomic_DNA"/>
</dbReference>
<dbReference type="Gene3D" id="3.40.190.10">
    <property type="entry name" value="Periplasmic binding protein-like II"/>
    <property type="match status" value="2"/>
</dbReference>
<dbReference type="InterPro" id="IPR050950">
    <property type="entry name" value="HTH-type_LysR_regulators"/>
</dbReference>
<dbReference type="OrthoDB" id="5297263at2"/>
<dbReference type="GO" id="GO:0003700">
    <property type="term" value="F:DNA-binding transcription factor activity"/>
    <property type="evidence" value="ECO:0007669"/>
    <property type="project" value="InterPro"/>
</dbReference>
<name>A0A346A1C1_9HYPH</name>
<evidence type="ECO:0000256" key="4">
    <source>
        <dbReference type="ARBA" id="ARBA00023163"/>
    </source>
</evidence>
<sequence>MRFPRLHSTVVLYFDAVRRSGSIREAARRLNVASSAVNRQILQLEQDIGLPLFERIATGVRLTAAGEVFARHVLFVLQDAERLSAELDQLVGVHAGHVTVAAAEGICMSVMPQVITALRAKAPRITVSLRRTESLRIEQSLISGDVDLGVGFDLPVVPGLRQVFAAKFAIGVIMHPEHEMSRQARIPLSALLGYPLVLPEDAVSIMQFLAPAFARLNARPSPTVSTNSIDAIRALVESKVGIGIQTRFGIDRSLAEGTLVHVPLDAGGPVISTVSILCRAQSSLPAPVDLLCQRLGEELRARQEAEAGA</sequence>
<feature type="domain" description="HTH lysR-type" evidence="5">
    <location>
        <begin position="1"/>
        <end position="63"/>
    </location>
</feature>
<accession>A0A346A1C1</accession>
<keyword evidence="3" id="KW-0238">DNA-binding</keyword>
<evidence type="ECO:0000256" key="2">
    <source>
        <dbReference type="ARBA" id="ARBA00023015"/>
    </source>
</evidence>
<dbReference type="Gene3D" id="1.10.10.10">
    <property type="entry name" value="Winged helix-like DNA-binding domain superfamily/Winged helix DNA-binding domain"/>
    <property type="match status" value="1"/>
</dbReference>
<dbReference type="PRINTS" id="PR00039">
    <property type="entry name" value="HTHLYSR"/>
</dbReference>
<evidence type="ECO:0000313" key="7">
    <source>
        <dbReference type="Proteomes" id="UP000254889"/>
    </source>
</evidence>
<evidence type="ECO:0000256" key="3">
    <source>
        <dbReference type="ARBA" id="ARBA00023125"/>
    </source>
</evidence>
<dbReference type="PANTHER" id="PTHR30419:SF2">
    <property type="entry name" value="LYSR FAMILY TRANSCRIPTIONAL REGULATOR"/>
    <property type="match status" value="1"/>
</dbReference>
<dbReference type="InterPro" id="IPR005119">
    <property type="entry name" value="LysR_subst-bd"/>
</dbReference>
<dbReference type="KEGG" id="ptaw:DW352_22060"/>